<dbReference type="EMBL" id="LCHZ01000049">
    <property type="protein sequence ID" value="KKT44379.1"/>
    <property type="molecule type" value="Genomic_DNA"/>
</dbReference>
<sequence length="112" mass="12416">MNNIFLAFSVGIGLSAITVFADMLIKNASLQKSFSGWHMLFLGALIYGLTALGWFWVMRNMKLSTLGVLYGVSCIVLITIVSVFYYKEAIRPMEVFGIILAVISIIILARFA</sequence>
<dbReference type="AlphaFoldDB" id="A0A0G1K964"/>
<keyword evidence="1" id="KW-0812">Transmembrane</keyword>
<evidence type="ECO:0000256" key="1">
    <source>
        <dbReference type="SAM" id="Phobius"/>
    </source>
</evidence>
<proteinExistence type="predicted"/>
<organism evidence="3 4">
    <name type="scientific">Candidatus Collierbacteria bacterium GW2011_GWF2_44_15</name>
    <dbReference type="NCBI Taxonomy" id="1618404"/>
    <lineage>
        <taxon>Bacteria</taxon>
        <taxon>Candidatus Collieribacteriota</taxon>
    </lineage>
</organism>
<dbReference type="Pfam" id="PF00892">
    <property type="entry name" value="EamA"/>
    <property type="match status" value="1"/>
</dbReference>
<evidence type="ECO:0000313" key="3">
    <source>
        <dbReference type="EMBL" id="KKT44379.1"/>
    </source>
</evidence>
<feature type="transmembrane region" description="Helical" evidence="1">
    <location>
        <begin position="93"/>
        <end position="111"/>
    </location>
</feature>
<gene>
    <name evidence="3" type="ORF">UW35_C0049G0004</name>
</gene>
<name>A0A0G1K964_9BACT</name>
<dbReference type="GO" id="GO:0016020">
    <property type="term" value="C:membrane"/>
    <property type="evidence" value="ECO:0007669"/>
    <property type="project" value="InterPro"/>
</dbReference>
<accession>A0A0G1K964</accession>
<feature type="transmembrane region" description="Helical" evidence="1">
    <location>
        <begin position="37"/>
        <end position="57"/>
    </location>
</feature>
<reference evidence="3 4" key="1">
    <citation type="journal article" date="2015" name="Nature">
        <title>rRNA introns, odd ribosomes, and small enigmatic genomes across a large radiation of phyla.</title>
        <authorList>
            <person name="Brown C.T."/>
            <person name="Hug L.A."/>
            <person name="Thomas B.C."/>
            <person name="Sharon I."/>
            <person name="Castelle C.J."/>
            <person name="Singh A."/>
            <person name="Wilkins M.J."/>
            <person name="Williams K.H."/>
            <person name="Banfield J.F."/>
        </authorList>
    </citation>
    <scope>NUCLEOTIDE SEQUENCE [LARGE SCALE GENOMIC DNA]</scope>
</reference>
<keyword evidence="1" id="KW-0472">Membrane</keyword>
<feature type="transmembrane region" description="Helical" evidence="1">
    <location>
        <begin position="6"/>
        <end position="25"/>
    </location>
</feature>
<comment type="caution">
    <text evidence="3">The sequence shown here is derived from an EMBL/GenBank/DDBJ whole genome shotgun (WGS) entry which is preliminary data.</text>
</comment>
<keyword evidence="1" id="KW-1133">Transmembrane helix</keyword>
<evidence type="ECO:0000259" key="2">
    <source>
        <dbReference type="Pfam" id="PF00892"/>
    </source>
</evidence>
<feature type="domain" description="EamA" evidence="2">
    <location>
        <begin position="9"/>
        <end position="108"/>
    </location>
</feature>
<dbReference type="SUPFAM" id="SSF103481">
    <property type="entry name" value="Multidrug resistance efflux transporter EmrE"/>
    <property type="match status" value="1"/>
</dbReference>
<dbReference type="Proteomes" id="UP000033861">
    <property type="component" value="Unassembled WGS sequence"/>
</dbReference>
<dbReference type="Gene3D" id="1.10.3730.20">
    <property type="match status" value="1"/>
</dbReference>
<dbReference type="InterPro" id="IPR000620">
    <property type="entry name" value="EamA_dom"/>
</dbReference>
<evidence type="ECO:0000313" key="4">
    <source>
        <dbReference type="Proteomes" id="UP000033861"/>
    </source>
</evidence>
<feature type="transmembrane region" description="Helical" evidence="1">
    <location>
        <begin position="63"/>
        <end position="86"/>
    </location>
</feature>
<dbReference type="InterPro" id="IPR037185">
    <property type="entry name" value="EmrE-like"/>
</dbReference>
<protein>
    <recommendedName>
        <fullName evidence="2">EamA domain-containing protein</fullName>
    </recommendedName>
</protein>